<dbReference type="GeneID" id="95513263"/>
<dbReference type="SMART" id="SM00388">
    <property type="entry name" value="HisKA"/>
    <property type="match status" value="1"/>
</dbReference>
<comment type="subcellular location">
    <subcellularLocation>
        <location evidence="3">Cell membrane</location>
    </subcellularLocation>
</comment>
<dbReference type="GO" id="GO:0000155">
    <property type="term" value="F:phosphorelay sensor kinase activity"/>
    <property type="evidence" value="ECO:0007669"/>
    <property type="project" value="InterPro"/>
</dbReference>
<dbReference type="CDD" id="cd06225">
    <property type="entry name" value="HAMP"/>
    <property type="match status" value="1"/>
</dbReference>
<comment type="catalytic activity">
    <reaction evidence="1">
        <text>ATP + protein L-histidine = ADP + protein N-phospho-L-histidine.</text>
        <dbReference type="EC" id="2.7.13.3"/>
    </reaction>
</comment>
<dbReference type="SMART" id="SM00304">
    <property type="entry name" value="HAMP"/>
    <property type="match status" value="1"/>
</dbReference>
<dbReference type="InterPro" id="IPR036890">
    <property type="entry name" value="HATPase_C_sf"/>
</dbReference>
<feature type="domain" description="Histidine kinase" evidence="13">
    <location>
        <begin position="303"/>
        <end position="517"/>
    </location>
</feature>
<dbReference type="CDD" id="cd00075">
    <property type="entry name" value="HATPase"/>
    <property type="match status" value="1"/>
</dbReference>
<dbReference type="SUPFAM" id="SSF47384">
    <property type="entry name" value="Homodimeric domain of signal transducing histidine kinase"/>
    <property type="match status" value="1"/>
</dbReference>
<dbReference type="STRING" id="67331.SAMN04490357_4150"/>
<proteinExistence type="predicted"/>
<feature type="compositionally biased region" description="Polar residues" evidence="12">
    <location>
        <begin position="538"/>
        <end position="555"/>
    </location>
</feature>
<dbReference type="PRINTS" id="PR00344">
    <property type="entry name" value="BCTRLSENSOR"/>
</dbReference>
<dbReference type="PANTHER" id="PTHR45436">
    <property type="entry name" value="SENSOR HISTIDINE KINASE YKOH"/>
    <property type="match status" value="1"/>
</dbReference>
<evidence type="ECO:0000256" key="6">
    <source>
        <dbReference type="ARBA" id="ARBA00022679"/>
    </source>
</evidence>
<evidence type="ECO:0000256" key="12">
    <source>
        <dbReference type="SAM" id="MobiDB-lite"/>
    </source>
</evidence>
<dbReference type="GO" id="GO:0005886">
    <property type="term" value="C:plasma membrane"/>
    <property type="evidence" value="ECO:0007669"/>
    <property type="project" value="UniProtKB-SubCell"/>
</dbReference>
<comment type="cofactor">
    <cofactor evidence="2">
        <name>a divalent metal cation</name>
        <dbReference type="ChEBI" id="CHEBI:60240"/>
    </cofactor>
</comment>
<dbReference type="Gene3D" id="3.30.565.10">
    <property type="entry name" value="Histidine kinase-like ATPase, C-terminal domain"/>
    <property type="match status" value="1"/>
</dbReference>
<evidence type="ECO:0000259" key="14">
    <source>
        <dbReference type="PROSITE" id="PS50885"/>
    </source>
</evidence>
<evidence type="ECO:0000313" key="16">
    <source>
        <dbReference type="Proteomes" id="UP000182375"/>
    </source>
</evidence>
<feature type="domain" description="HAMP" evidence="14">
    <location>
        <begin position="226"/>
        <end position="288"/>
    </location>
</feature>
<dbReference type="PANTHER" id="PTHR45436:SF5">
    <property type="entry name" value="SENSOR HISTIDINE KINASE TRCS"/>
    <property type="match status" value="1"/>
</dbReference>
<sequence length="555" mass="58246">MSGPPRPRPKPRSSRVRRSTSRPPRAPRTLRTRLVVVSVLLIAVVCAVIGTVTTLALRSHLYAQLDGRLDEVGKRASGAFAPPGQGKGPGMPDGAHAPPGIELGQFVALGPQPQYTVVAVVEDGTATEGKVGRKAKSAPYTSAQDLDADQLAALGTVPADGHAHTLGLPGLGSYRAQYVTGPNGSFYVGIPTEDTDGIVNTLIVVEVCVTAAGLLAACLAGTVIVGVATRPLRRVAATATRVSELTLHTGEVNLSERVPDAECDPHTEVGQVGAALNRMLDHVHGALQARQLSETRVRRFVADASHELRTPLASIRGYAELTRRGHEQVGPDTRHALGRIESEAGRMTLLVEDLLLLARLDAGRPLEFGRTDLVPLVVDTVSDARAAGRDHDWRLALPDEPAPVRADPARLQQVLVNLLANAQRHTPPGTTVTARVRRQGSWVCVDVEDDGPGIPDALLPHVFERFARGDSARSRATGSTGLGLAIVQAVAAAHDGAVSVESVPGRTVFTVRLPALGTTSVPGPARAADPNSPPRQGGSHSQPDHSATTSVRQGA</sequence>
<evidence type="ECO:0000256" key="7">
    <source>
        <dbReference type="ARBA" id="ARBA00022692"/>
    </source>
</evidence>
<evidence type="ECO:0000256" key="5">
    <source>
        <dbReference type="ARBA" id="ARBA00022553"/>
    </source>
</evidence>
<evidence type="ECO:0000259" key="13">
    <source>
        <dbReference type="PROSITE" id="PS50109"/>
    </source>
</evidence>
<dbReference type="InterPro" id="IPR003661">
    <property type="entry name" value="HisK_dim/P_dom"/>
</dbReference>
<evidence type="ECO:0000256" key="3">
    <source>
        <dbReference type="ARBA" id="ARBA00004236"/>
    </source>
</evidence>
<accession>A0A1H4YTF1</accession>
<dbReference type="Pfam" id="PF00672">
    <property type="entry name" value="HAMP"/>
    <property type="match status" value="1"/>
</dbReference>
<dbReference type="SUPFAM" id="SSF55874">
    <property type="entry name" value="ATPase domain of HSP90 chaperone/DNA topoisomerase II/histidine kinase"/>
    <property type="match status" value="1"/>
</dbReference>
<evidence type="ECO:0000256" key="1">
    <source>
        <dbReference type="ARBA" id="ARBA00000085"/>
    </source>
</evidence>
<dbReference type="EC" id="2.7.13.3" evidence="4"/>
<name>A0A1H4YTF1_9ACTN</name>
<evidence type="ECO:0000256" key="8">
    <source>
        <dbReference type="ARBA" id="ARBA00022777"/>
    </source>
</evidence>
<dbReference type="RefSeq" id="WP_079172374.1">
    <property type="nucleotide sequence ID" value="NZ_FNTD01000004.1"/>
</dbReference>
<keyword evidence="9" id="KW-1133">Transmembrane helix</keyword>
<dbReference type="FunFam" id="3.30.565.10:FF:000006">
    <property type="entry name" value="Sensor histidine kinase WalK"/>
    <property type="match status" value="1"/>
</dbReference>
<dbReference type="InterPro" id="IPR003660">
    <property type="entry name" value="HAMP_dom"/>
</dbReference>
<dbReference type="SMART" id="SM00387">
    <property type="entry name" value="HATPase_c"/>
    <property type="match status" value="1"/>
</dbReference>
<keyword evidence="8 15" id="KW-0418">Kinase</keyword>
<feature type="compositionally biased region" description="Basic residues" evidence="12">
    <location>
        <begin position="7"/>
        <end position="20"/>
    </location>
</feature>
<keyword evidence="10" id="KW-0902">Two-component regulatory system</keyword>
<feature type="region of interest" description="Disordered" evidence="12">
    <location>
        <begin position="76"/>
        <end position="97"/>
    </location>
</feature>
<dbReference type="AlphaFoldDB" id="A0A1H4YTF1"/>
<dbReference type="Gene3D" id="1.10.287.130">
    <property type="match status" value="1"/>
</dbReference>
<gene>
    <name evidence="15" type="ORF">SAMN04490357_4150</name>
</gene>
<feature type="region of interest" description="Disordered" evidence="12">
    <location>
        <begin position="1"/>
        <end position="27"/>
    </location>
</feature>
<organism evidence="15 16">
    <name type="scientific">Streptomyces misionensis</name>
    <dbReference type="NCBI Taxonomy" id="67331"/>
    <lineage>
        <taxon>Bacteria</taxon>
        <taxon>Bacillati</taxon>
        <taxon>Actinomycetota</taxon>
        <taxon>Actinomycetes</taxon>
        <taxon>Kitasatosporales</taxon>
        <taxon>Streptomycetaceae</taxon>
        <taxon>Streptomyces</taxon>
    </lineage>
</organism>
<evidence type="ECO:0000256" key="2">
    <source>
        <dbReference type="ARBA" id="ARBA00001968"/>
    </source>
</evidence>
<dbReference type="InterPro" id="IPR036097">
    <property type="entry name" value="HisK_dim/P_sf"/>
</dbReference>
<dbReference type="Pfam" id="PF02518">
    <property type="entry name" value="HATPase_c"/>
    <property type="match status" value="1"/>
</dbReference>
<evidence type="ECO:0000256" key="11">
    <source>
        <dbReference type="ARBA" id="ARBA00023136"/>
    </source>
</evidence>
<evidence type="ECO:0000256" key="9">
    <source>
        <dbReference type="ARBA" id="ARBA00022989"/>
    </source>
</evidence>
<dbReference type="GO" id="GO:0005509">
    <property type="term" value="F:calcium ion binding"/>
    <property type="evidence" value="ECO:0007669"/>
    <property type="project" value="UniProtKB-ARBA"/>
</dbReference>
<dbReference type="Gene3D" id="6.10.340.10">
    <property type="match status" value="1"/>
</dbReference>
<feature type="region of interest" description="Disordered" evidence="12">
    <location>
        <begin position="516"/>
        <end position="555"/>
    </location>
</feature>
<keyword evidence="5" id="KW-0597">Phosphoprotein</keyword>
<reference evidence="15 16" key="1">
    <citation type="submission" date="2016-10" db="EMBL/GenBank/DDBJ databases">
        <authorList>
            <person name="de Groot N.N."/>
        </authorList>
    </citation>
    <scope>NUCLEOTIDE SEQUENCE [LARGE SCALE GENOMIC DNA]</scope>
    <source>
        <strain evidence="15 16">DSM 40306</strain>
    </source>
</reference>
<dbReference type="CDD" id="cd00082">
    <property type="entry name" value="HisKA"/>
    <property type="match status" value="1"/>
</dbReference>
<evidence type="ECO:0000256" key="4">
    <source>
        <dbReference type="ARBA" id="ARBA00012438"/>
    </source>
</evidence>
<dbReference type="InterPro" id="IPR003594">
    <property type="entry name" value="HATPase_dom"/>
</dbReference>
<dbReference type="FunFam" id="1.10.287.130:FF:000001">
    <property type="entry name" value="Two-component sensor histidine kinase"/>
    <property type="match status" value="1"/>
</dbReference>
<protein>
    <recommendedName>
        <fullName evidence="4">histidine kinase</fullName>
        <ecNumber evidence="4">2.7.13.3</ecNumber>
    </recommendedName>
</protein>
<evidence type="ECO:0000313" key="15">
    <source>
        <dbReference type="EMBL" id="SED21272.1"/>
    </source>
</evidence>
<dbReference type="InterPro" id="IPR004358">
    <property type="entry name" value="Sig_transdc_His_kin-like_C"/>
</dbReference>
<evidence type="ECO:0000256" key="10">
    <source>
        <dbReference type="ARBA" id="ARBA00023012"/>
    </source>
</evidence>
<dbReference type="InterPro" id="IPR050428">
    <property type="entry name" value="TCS_sensor_his_kinase"/>
</dbReference>
<dbReference type="PROSITE" id="PS50885">
    <property type="entry name" value="HAMP"/>
    <property type="match status" value="1"/>
</dbReference>
<dbReference type="InterPro" id="IPR005467">
    <property type="entry name" value="His_kinase_dom"/>
</dbReference>
<dbReference type="Proteomes" id="UP000182375">
    <property type="component" value="Unassembled WGS sequence"/>
</dbReference>
<keyword evidence="6" id="KW-0808">Transferase</keyword>
<keyword evidence="7" id="KW-0812">Transmembrane</keyword>
<dbReference type="PROSITE" id="PS50109">
    <property type="entry name" value="HIS_KIN"/>
    <property type="match status" value="1"/>
</dbReference>
<dbReference type="EMBL" id="FNTD01000004">
    <property type="protein sequence ID" value="SED21272.1"/>
    <property type="molecule type" value="Genomic_DNA"/>
</dbReference>
<dbReference type="Pfam" id="PF00512">
    <property type="entry name" value="HisKA"/>
    <property type="match status" value="1"/>
</dbReference>
<keyword evidence="11" id="KW-0472">Membrane</keyword>